<keyword evidence="2 5" id="KW-0812">Transmembrane</keyword>
<feature type="domain" description="VWFA" evidence="6">
    <location>
        <begin position="109"/>
        <end position="300"/>
    </location>
</feature>
<protein>
    <submittedName>
        <fullName evidence="7">VWA domain-containing protein</fullName>
    </submittedName>
</protein>
<evidence type="ECO:0000256" key="3">
    <source>
        <dbReference type="ARBA" id="ARBA00022989"/>
    </source>
</evidence>
<dbReference type="Gene3D" id="3.40.50.410">
    <property type="entry name" value="von Willebrand factor, type A domain"/>
    <property type="match status" value="1"/>
</dbReference>
<dbReference type="SUPFAM" id="SSF53300">
    <property type="entry name" value="vWA-like"/>
    <property type="match status" value="1"/>
</dbReference>
<feature type="transmembrane region" description="Helical" evidence="5">
    <location>
        <begin position="319"/>
        <end position="337"/>
    </location>
</feature>
<evidence type="ECO:0000256" key="2">
    <source>
        <dbReference type="ARBA" id="ARBA00022692"/>
    </source>
</evidence>
<organism evidence="7 8">
    <name type="scientific">Chryseosolibacter indicus</name>
    <dbReference type="NCBI Taxonomy" id="2782351"/>
    <lineage>
        <taxon>Bacteria</taxon>
        <taxon>Pseudomonadati</taxon>
        <taxon>Bacteroidota</taxon>
        <taxon>Cytophagia</taxon>
        <taxon>Cytophagales</taxon>
        <taxon>Chryseotaleaceae</taxon>
        <taxon>Chryseosolibacter</taxon>
    </lineage>
</organism>
<dbReference type="PROSITE" id="PS50234">
    <property type="entry name" value="VWFA"/>
    <property type="match status" value="1"/>
</dbReference>
<evidence type="ECO:0000313" key="8">
    <source>
        <dbReference type="Proteomes" id="UP000772618"/>
    </source>
</evidence>
<feature type="transmembrane region" description="Helical" evidence="5">
    <location>
        <begin position="30"/>
        <end position="47"/>
    </location>
</feature>
<reference evidence="7 8" key="1">
    <citation type="submission" date="2021-05" db="EMBL/GenBank/DDBJ databases">
        <title>A Polyphasic approach of four new species of the genus Ohtaekwangia: Ohtaekwangia histidinii sp. nov., Ohtaekwangia cretensis sp. nov., Ohtaekwangia indiensis sp. nov., Ohtaekwangia reichenbachii sp. nov. from diverse environment.</title>
        <authorList>
            <person name="Octaviana S."/>
        </authorList>
    </citation>
    <scope>NUCLEOTIDE SEQUENCE [LARGE SCALE GENOMIC DNA]</scope>
    <source>
        <strain evidence="7 8">PWU20</strain>
    </source>
</reference>
<keyword evidence="3 5" id="KW-1133">Transmembrane helix</keyword>
<evidence type="ECO:0000256" key="1">
    <source>
        <dbReference type="ARBA" id="ARBA00022475"/>
    </source>
</evidence>
<keyword evidence="1" id="KW-1003">Cell membrane</keyword>
<dbReference type="Pfam" id="PF00092">
    <property type="entry name" value="VWA"/>
    <property type="match status" value="1"/>
</dbReference>
<dbReference type="EMBL" id="JAHESD010000005">
    <property type="protein sequence ID" value="MBT1702455.1"/>
    <property type="molecule type" value="Genomic_DNA"/>
</dbReference>
<evidence type="ECO:0000259" key="6">
    <source>
        <dbReference type="PROSITE" id="PS50234"/>
    </source>
</evidence>
<dbReference type="RefSeq" id="WP_254152405.1">
    <property type="nucleotide sequence ID" value="NZ_JAHESD010000005.1"/>
</dbReference>
<evidence type="ECO:0000313" key="7">
    <source>
        <dbReference type="EMBL" id="MBT1702455.1"/>
    </source>
</evidence>
<proteinExistence type="predicted"/>
<gene>
    <name evidence="7" type="ORF">KK060_04140</name>
</gene>
<evidence type="ECO:0000256" key="5">
    <source>
        <dbReference type="SAM" id="Phobius"/>
    </source>
</evidence>
<dbReference type="SMART" id="SM00327">
    <property type="entry name" value="VWA"/>
    <property type="match status" value="1"/>
</dbReference>
<sequence>MENEFIEPWYSLDWFNPVTLRSFTWERTEILYALFAVPIFFLIRWLLRQRFNQKLPVAVTSKDLKSSPLNLIRLIPEFLLMIVLLLVLTALARPQKTNEKVEQWTEGIDIMIALDISQSMQIEDFQPNRLEAAKQVALNFIQGRIQDRIGLVVFSGDAFSLAPLTTDYDLLRAYIKDIHFEMIESRGTAIGSAMAVVTNRMRESTTKSKVCILLSDGDNTAGNIDPITAAELASAYGIKIYTIVVGKEGLVPYGKDFFGRPNMIENTIDETTLRKMADIGGGEFFRATDNQALAQVFTKIDQFEKAEIKETRFKDTSDYYFIYLQWAIAFFLLWLLLKSTFLSNVLQD</sequence>
<dbReference type="PANTHER" id="PTHR22550">
    <property type="entry name" value="SPORE GERMINATION PROTEIN"/>
    <property type="match status" value="1"/>
</dbReference>
<dbReference type="InterPro" id="IPR036465">
    <property type="entry name" value="vWFA_dom_sf"/>
</dbReference>
<accession>A0ABS5VNN6</accession>
<dbReference type="PANTHER" id="PTHR22550:SF5">
    <property type="entry name" value="LEUCINE ZIPPER PROTEIN 4"/>
    <property type="match status" value="1"/>
</dbReference>
<keyword evidence="8" id="KW-1185">Reference proteome</keyword>
<dbReference type="CDD" id="cd01467">
    <property type="entry name" value="vWA_BatA_type"/>
    <property type="match status" value="1"/>
</dbReference>
<evidence type="ECO:0000256" key="4">
    <source>
        <dbReference type="ARBA" id="ARBA00023136"/>
    </source>
</evidence>
<feature type="transmembrane region" description="Helical" evidence="5">
    <location>
        <begin position="71"/>
        <end position="92"/>
    </location>
</feature>
<dbReference type="Proteomes" id="UP000772618">
    <property type="component" value="Unassembled WGS sequence"/>
</dbReference>
<dbReference type="InterPro" id="IPR033881">
    <property type="entry name" value="vWA_BatA_type"/>
</dbReference>
<name>A0ABS5VNN6_9BACT</name>
<dbReference type="InterPro" id="IPR002035">
    <property type="entry name" value="VWF_A"/>
</dbReference>
<dbReference type="InterPro" id="IPR050768">
    <property type="entry name" value="UPF0353/GerABKA_families"/>
</dbReference>
<keyword evidence="4 5" id="KW-0472">Membrane</keyword>
<comment type="caution">
    <text evidence="7">The sequence shown here is derived from an EMBL/GenBank/DDBJ whole genome shotgun (WGS) entry which is preliminary data.</text>
</comment>